<evidence type="ECO:0000256" key="3">
    <source>
        <dbReference type="SAM" id="MobiDB-lite"/>
    </source>
</evidence>
<protein>
    <recommendedName>
        <fullName evidence="4">Shikimate dehydrogenase substrate binding N-terminal domain-containing protein</fullName>
    </recommendedName>
</protein>
<feature type="domain" description="Shikimate dehydrogenase substrate binding N-terminal" evidence="4">
    <location>
        <begin position="7"/>
        <end position="76"/>
    </location>
</feature>
<gene>
    <name evidence="5" type="ORF">O0235_01730</name>
</gene>
<sequence>MTRRAGIIGSPVSHSLSPVFQQAAFAHSGLDVVYERWETPLSELPARVAALRAPDVLGANVTVPHKEHVIPLLDEVGGWRPAPAPSIPSSTAKAASSASTPTAPASSRRSARKPSSSPPGARSSCSAPAALPAASPSRSSKPAPPRSTSGIGRRTAPPRSPATSAPRLARSPTSRSSPATIAS</sequence>
<accession>A0ABY7M9G9</accession>
<evidence type="ECO:0000313" key="5">
    <source>
        <dbReference type="EMBL" id="WBL36326.1"/>
    </source>
</evidence>
<evidence type="ECO:0000259" key="4">
    <source>
        <dbReference type="Pfam" id="PF08501"/>
    </source>
</evidence>
<dbReference type="Gene3D" id="3.40.50.10860">
    <property type="entry name" value="Leucine Dehydrogenase, chain A, domain 1"/>
    <property type="match status" value="1"/>
</dbReference>
<evidence type="ECO:0000256" key="2">
    <source>
        <dbReference type="ARBA" id="ARBA00023141"/>
    </source>
</evidence>
<dbReference type="InterPro" id="IPR013708">
    <property type="entry name" value="Shikimate_DH-bd_N"/>
</dbReference>
<proteinExistence type="predicted"/>
<dbReference type="PANTHER" id="PTHR21089:SF1">
    <property type="entry name" value="BIFUNCTIONAL 3-DEHYDROQUINATE DEHYDRATASE_SHIKIMATE DEHYDROGENASE, CHLOROPLASTIC"/>
    <property type="match status" value="1"/>
</dbReference>
<dbReference type="InterPro" id="IPR046346">
    <property type="entry name" value="Aminoacid_DH-like_N_sf"/>
</dbReference>
<reference evidence="5 6" key="1">
    <citation type="journal article" date="2023" name="ISME J.">
        <title>Thermophilic Dehalococcoidia with unusual traits shed light on an unexpected past.</title>
        <authorList>
            <person name="Palmer M."/>
            <person name="Covington J.K."/>
            <person name="Zhou E.M."/>
            <person name="Thomas S.C."/>
            <person name="Habib N."/>
            <person name="Seymour C.O."/>
            <person name="Lai D."/>
            <person name="Johnston J."/>
            <person name="Hashimi A."/>
            <person name="Jiao J.Y."/>
            <person name="Muok A.R."/>
            <person name="Liu L."/>
            <person name="Xian W.D."/>
            <person name="Zhi X.Y."/>
            <person name="Li M.M."/>
            <person name="Silva L.P."/>
            <person name="Bowen B.P."/>
            <person name="Louie K."/>
            <person name="Briegel A."/>
            <person name="Pett-Ridge J."/>
            <person name="Weber P.K."/>
            <person name="Tocheva E.I."/>
            <person name="Woyke T."/>
            <person name="Northen T.R."/>
            <person name="Mayali X."/>
            <person name="Li W.J."/>
            <person name="Hedlund B.P."/>
        </authorList>
    </citation>
    <scope>NUCLEOTIDE SEQUENCE [LARGE SCALE GENOMIC DNA]</scope>
    <source>
        <strain evidence="5 6">YIM 72310</strain>
    </source>
</reference>
<feature type="region of interest" description="Disordered" evidence="3">
    <location>
        <begin position="81"/>
        <end position="183"/>
    </location>
</feature>
<keyword evidence="2" id="KW-0057">Aromatic amino acid biosynthesis</keyword>
<name>A0ABY7M9G9_9CHLR</name>
<organism evidence="5 6">
    <name type="scientific">Tepidiforma flava</name>
    <dbReference type="NCBI Taxonomy" id="3004094"/>
    <lineage>
        <taxon>Bacteria</taxon>
        <taxon>Bacillati</taxon>
        <taxon>Chloroflexota</taxon>
        <taxon>Tepidiformia</taxon>
        <taxon>Tepidiformales</taxon>
        <taxon>Tepidiformaceae</taxon>
        <taxon>Tepidiforma</taxon>
    </lineage>
</organism>
<evidence type="ECO:0000256" key="1">
    <source>
        <dbReference type="ARBA" id="ARBA00004871"/>
    </source>
</evidence>
<comment type="pathway">
    <text evidence="1">Metabolic intermediate biosynthesis; chorismate biosynthesis; chorismate from D-erythrose 4-phosphate and phosphoenolpyruvate: step 4/7.</text>
</comment>
<dbReference type="InterPro" id="IPR022893">
    <property type="entry name" value="Shikimate_DH_fam"/>
</dbReference>
<dbReference type="Pfam" id="PF08501">
    <property type="entry name" value="Shikimate_dh_N"/>
    <property type="match status" value="1"/>
</dbReference>
<dbReference type="PANTHER" id="PTHR21089">
    <property type="entry name" value="SHIKIMATE DEHYDROGENASE"/>
    <property type="match status" value="1"/>
</dbReference>
<feature type="compositionally biased region" description="Low complexity" evidence="3">
    <location>
        <begin position="87"/>
        <end position="172"/>
    </location>
</feature>
<keyword evidence="2" id="KW-0028">Amino-acid biosynthesis</keyword>
<dbReference type="Proteomes" id="UP001212803">
    <property type="component" value="Chromosome"/>
</dbReference>
<evidence type="ECO:0000313" key="6">
    <source>
        <dbReference type="Proteomes" id="UP001212803"/>
    </source>
</evidence>
<dbReference type="SUPFAM" id="SSF53223">
    <property type="entry name" value="Aminoacid dehydrogenase-like, N-terminal domain"/>
    <property type="match status" value="1"/>
</dbReference>
<keyword evidence="6" id="KW-1185">Reference proteome</keyword>
<dbReference type="EMBL" id="CP115149">
    <property type="protein sequence ID" value="WBL36326.1"/>
    <property type="molecule type" value="Genomic_DNA"/>
</dbReference>
<feature type="compositionally biased region" description="Polar residues" evidence="3">
    <location>
        <begin position="173"/>
        <end position="183"/>
    </location>
</feature>